<dbReference type="AlphaFoldDB" id="A0A7X1E531"/>
<dbReference type="EMBL" id="JACHVA010000047">
    <property type="protein sequence ID" value="MBC2601192.1"/>
    <property type="molecule type" value="Genomic_DNA"/>
</dbReference>
<dbReference type="InterPro" id="IPR029044">
    <property type="entry name" value="Nucleotide-diphossugar_trans"/>
</dbReference>
<organism evidence="2 3">
    <name type="scientific">Puniceicoccus vermicola</name>
    <dbReference type="NCBI Taxonomy" id="388746"/>
    <lineage>
        <taxon>Bacteria</taxon>
        <taxon>Pseudomonadati</taxon>
        <taxon>Verrucomicrobiota</taxon>
        <taxon>Opitutia</taxon>
        <taxon>Puniceicoccales</taxon>
        <taxon>Puniceicoccaceae</taxon>
        <taxon>Puniceicoccus</taxon>
    </lineage>
</organism>
<accession>A0A7X1E531</accession>
<dbReference type="GO" id="GO:0016740">
    <property type="term" value="F:transferase activity"/>
    <property type="evidence" value="ECO:0007669"/>
    <property type="project" value="UniProtKB-KW"/>
</dbReference>
<dbReference type="InterPro" id="IPR050834">
    <property type="entry name" value="Glycosyltransf_2"/>
</dbReference>
<evidence type="ECO:0000259" key="1">
    <source>
        <dbReference type="Pfam" id="PF00535"/>
    </source>
</evidence>
<dbReference type="InterPro" id="IPR001173">
    <property type="entry name" value="Glyco_trans_2-like"/>
</dbReference>
<dbReference type="RefSeq" id="WP_185691918.1">
    <property type="nucleotide sequence ID" value="NZ_JACHVA010000047.1"/>
</dbReference>
<comment type="caution">
    <text evidence="2">The sequence shown here is derived from an EMBL/GenBank/DDBJ whole genome shotgun (WGS) entry which is preliminary data.</text>
</comment>
<name>A0A7X1E531_9BACT</name>
<dbReference type="Pfam" id="PF00535">
    <property type="entry name" value="Glycos_transf_2"/>
    <property type="match status" value="1"/>
</dbReference>
<dbReference type="CDD" id="cd06433">
    <property type="entry name" value="GT_2_WfgS_like"/>
    <property type="match status" value="1"/>
</dbReference>
<dbReference type="PANTHER" id="PTHR43685:SF2">
    <property type="entry name" value="GLYCOSYLTRANSFERASE 2-LIKE DOMAIN-CONTAINING PROTEIN"/>
    <property type="match status" value="1"/>
</dbReference>
<keyword evidence="3" id="KW-1185">Reference proteome</keyword>
<dbReference type="SUPFAM" id="SSF53448">
    <property type="entry name" value="Nucleotide-diphospho-sugar transferases"/>
    <property type="match status" value="1"/>
</dbReference>
<keyword evidence="2" id="KW-0808">Transferase</keyword>
<protein>
    <submittedName>
        <fullName evidence="2">Glycosyltransferase</fullName>
    </submittedName>
</protein>
<dbReference type="Gene3D" id="3.90.550.10">
    <property type="entry name" value="Spore Coat Polysaccharide Biosynthesis Protein SpsA, Chain A"/>
    <property type="match status" value="1"/>
</dbReference>
<reference evidence="2 3" key="1">
    <citation type="submission" date="2020-07" db="EMBL/GenBank/DDBJ databases">
        <authorList>
            <person name="Feng X."/>
        </authorList>
    </citation>
    <scope>NUCLEOTIDE SEQUENCE [LARGE SCALE GENOMIC DNA]</scope>
    <source>
        <strain evidence="2 3">JCM14086</strain>
    </source>
</reference>
<dbReference type="PANTHER" id="PTHR43685">
    <property type="entry name" value="GLYCOSYLTRANSFERASE"/>
    <property type="match status" value="1"/>
</dbReference>
<dbReference type="Proteomes" id="UP000525652">
    <property type="component" value="Unassembled WGS sequence"/>
</dbReference>
<evidence type="ECO:0000313" key="2">
    <source>
        <dbReference type="EMBL" id="MBC2601192.1"/>
    </source>
</evidence>
<gene>
    <name evidence="2" type="ORF">H5P30_05325</name>
</gene>
<evidence type="ECO:0000313" key="3">
    <source>
        <dbReference type="Proteomes" id="UP000525652"/>
    </source>
</evidence>
<sequence>MISVVTIVYNSPEDLRCTIDSVSSQEFEDFEFIVIDGGSDVETINVINDNFGIIDILVSEPDRGISDAFNKGVSLAGREYVIFLNAGDRFLESTTLKDASNKIKECVSGGDIIYGDSIGVGSGYAIMRCGDHQRLKQHNSICHQAVFIRRQFLLRKSFDLDLKLKMDYDLWLRSLESGNFVKIDVVVCLYSLSGISAMRENRFKGRVLEILLRDEHHLLGGCGCFNIMILFMNSLLSRCEWMEIVVQKVKKKIGLYPYHSENICLYDEIFGRKVGRK</sequence>
<proteinExistence type="predicted"/>
<feature type="domain" description="Glycosyltransferase 2-like" evidence="1">
    <location>
        <begin position="3"/>
        <end position="104"/>
    </location>
</feature>